<dbReference type="OrthoDB" id="6417338at2759"/>
<dbReference type="AlphaFoldDB" id="A0A8X6KGD7"/>
<dbReference type="EMBL" id="BMAO01001388">
    <property type="protein sequence ID" value="GFQ72981.1"/>
    <property type="molecule type" value="Genomic_DNA"/>
</dbReference>
<evidence type="ECO:0000313" key="2">
    <source>
        <dbReference type="Proteomes" id="UP000887116"/>
    </source>
</evidence>
<accession>A0A8X6KGD7</accession>
<reference evidence="1" key="1">
    <citation type="submission" date="2020-07" db="EMBL/GenBank/DDBJ databases">
        <title>Multicomponent nature underlies the extraordinary mechanical properties of spider dragline silk.</title>
        <authorList>
            <person name="Kono N."/>
            <person name="Nakamura H."/>
            <person name="Mori M."/>
            <person name="Yoshida Y."/>
            <person name="Ohtoshi R."/>
            <person name="Malay A.D."/>
            <person name="Moran D.A.P."/>
            <person name="Tomita M."/>
            <person name="Numata K."/>
            <person name="Arakawa K."/>
        </authorList>
    </citation>
    <scope>NUCLEOTIDE SEQUENCE</scope>
</reference>
<dbReference type="Proteomes" id="UP000887116">
    <property type="component" value="Unassembled WGS sequence"/>
</dbReference>
<evidence type="ECO:0000313" key="1">
    <source>
        <dbReference type="EMBL" id="GFQ72981.1"/>
    </source>
</evidence>
<protein>
    <submittedName>
        <fullName evidence="1">Uncharacterized protein</fullName>
    </submittedName>
</protein>
<comment type="caution">
    <text evidence="1">The sequence shown here is derived from an EMBL/GenBank/DDBJ whole genome shotgun (WGS) entry which is preliminary data.</text>
</comment>
<name>A0A8X6KGD7_TRICU</name>
<keyword evidence="2" id="KW-1185">Reference proteome</keyword>
<proteinExistence type="predicted"/>
<organism evidence="1 2">
    <name type="scientific">Trichonephila clavata</name>
    <name type="common">Joro spider</name>
    <name type="synonym">Nephila clavata</name>
    <dbReference type="NCBI Taxonomy" id="2740835"/>
    <lineage>
        <taxon>Eukaryota</taxon>
        <taxon>Metazoa</taxon>
        <taxon>Ecdysozoa</taxon>
        <taxon>Arthropoda</taxon>
        <taxon>Chelicerata</taxon>
        <taxon>Arachnida</taxon>
        <taxon>Araneae</taxon>
        <taxon>Araneomorphae</taxon>
        <taxon>Entelegynae</taxon>
        <taxon>Araneoidea</taxon>
        <taxon>Nephilidae</taxon>
        <taxon>Trichonephila</taxon>
    </lineage>
</organism>
<sequence length="206" mass="23708">MDQCVPFYMMLFADDYGNFLKASYKEQWSHLTNGRGIGFTEWSSVPRIFTTDIGKASSSYRILQKLVDKMKYINFDILSFFYAKDDVSALLYVKEHARSVYFMKGGSLFLLCTFVGQVSVLSAKKDHRHLAHLPLMALSDILYEEKLITSNNIQKVQDIATTINIQYAKLEEPYPMTGNRTTPGRALEPFLDELYTLWTGKCYSKQ</sequence>
<gene>
    <name evidence="1" type="ORF">TNCT_254391</name>
</gene>